<dbReference type="SUPFAM" id="SSF52047">
    <property type="entry name" value="RNI-like"/>
    <property type="match status" value="1"/>
</dbReference>
<dbReference type="CDD" id="cd00051">
    <property type="entry name" value="EFh"/>
    <property type="match status" value="1"/>
</dbReference>
<dbReference type="InterPro" id="IPR018247">
    <property type="entry name" value="EF_Hand_1_Ca_BS"/>
</dbReference>
<dbReference type="InterPro" id="IPR052394">
    <property type="entry name" value="LRR-containing"/>
</dbReference>
<dbReference type="OrthoDB" id="120976at2759"/>
<dbReference type="GO" id="GO:0005509">
    <property type="term" value="F:calcium ion binding"/>
    <property type="evidence" value="ECO:0007669"/>
    <property type="project" value="InterPro"/>
</dbReference>
<dbReference type="PROSITE" id="PS00018">
    <property type="entry name" value="EF_HAND_1"/>
    <property type="match status" value="2"/>
</dbReference>
<organism evidence="4 5">
    <name type="scientific">Mizuhopecten yessoensis</name>
    <name type="common">Japanese scallop</name>
    <name type="synonym">Patinopecten yessoensis</name>
    <dbReference type="NCBI Taxonomy" id="6573"/>
    <lineage>
        <taxon>Eukaryota</taxon>
        <taxon>Metazoa</taxon>
        <taxon>Spiralia</taxon>
        <taxon>Lophotrochozoa</taxon>
        <taxon>Mollusca</taxon>
        <taxon>Bivalvia</taxon>
        <taxon>Autobranchia</taxon>
        <taxon>Pteriomorphia</taxon>
        <taxon>Pectinida</taxon>
        <taxon>Pectinoidea</taxon>
        <taxon>Pectinidae</taxon>
        <taxon>Mizuhopecten</taxon>
    </lineage>
</organism>
<feature type="compositionally biased region" description="Acidic residues" evidence="2">
    <location>
        <begin position="99"/>
        <end position="113"/>
    </location>
</feature>
<evidence type="ECO:0000313" key="4">
    <source>
        <dbReference type="EMBL" id="OWF46606.1"/>
    </source>
</evidence>
<dbReference type="SMART" id="SM00368">
    <property type="entry name" value="LRR_RI"/>
    <property type="match status" value="6"/>
</dbReference>
<dbReference type="Gene3D" id="3.80.10.10">
    <property type="entry name" value="Ribonuclease Inhibitor"/>
    <property type="match status" value="2"/>
</dbReference>
<dbReference type="InterPro" id="IPR011992">
    <property type="entry name" value="EF-hand-dom_pair"/>
</dbReference>
<feature type="region of interest" description="Disordered" evidence="2">
    <location>
        <begin position="41"/>
        <end position="72"/>
    </location>
</feature>
<dbReference type="PANTHER" id="PTHR24114">
    <property type="entry name" value="LEUCINE RICH REPEAT FAMILY PROTEIN"/>
    <property type="match status" value="1"/>
</dbReference>
<dbReference type="EMBL" id="NEDP02004118">
    <property type="protein sequence ID" value="OWF46606.1"/>
    <property type="molecule type" value="Genomic_DNA"/>
</dbReference>
<dbReference type="AlphaFoldDB" id="A0A210QD03"/>
<dbReference type="InterPro" id="IPR032675">
    <property type="entry name" value="LRR_dom_sf"/>
</dbReference>
<evidence type="ECO:0000256" key="1">
    <source>
        <dbReference type="ARBA" id="ARBA00022837"/>
    </source>
</evidence>
<dbReference type="Pfam" id="PF13499">
    <property type="entry name" value="EF-hand_7"/>
    <property type="match status" value="1"/>
</dbReference>
<evidence type="ECO:0000256" key="2">
    <source>
        <dbReference type="SAM" id="MobiDB-lite"/>
    </source>
</evidence>
<feature type="domain" description="EF-hand" evidence="3">
    <location>
        <begin position="465"/>
        <end position="500"/>
    </location>
</feature>
<sequence>MSVSPLTFHHMTKPNNTHVISIRNGQPRCVRNVSDFYGKLQREPGKKVERERTDNAQSARLSHDSEPNDKQLSLRKCRLSLKSDCGLKSGRPSNISEDSSNELEDFSDDEADVEGASSKRWDDNPKKHYKSLCGAADVVPSSAFLRQVETSAMNLSHSYLSHWDIRIMSYFLVNNATIIELDVSGNHIGPQGARCLAQAIQENVFITDLNMSGTNIEAKGVHSLVSALLINRTVTKLNLSGNRLDRTHTPDLARLIKENDYIVDLDLSHNELDELAACKLAPAIDMNVSLKRLVLRWNHFRRTGASLMVKAICNNVELEEADLSWNGLGEEGCRAFKGFLGKNHTLRSLDISNNRIAFIDLGYFIGGLVKNDTLSTLKLHGNPITTDGAEALCVALEHCKTTAMTEINIEDTPADDKLCKAKEALRAVHDINVIYREPIGHRLSPITTRNRCQDPVLVLFEYMKQENLRLIDLFRHLDRDKSNSISREEFREGFLMMNIKLTEEGLDHLLNKLDKDKNNLVDYNELIKSKREITRHHLKNGSDILQDESYKEMLDAIKEMLTKAKTTPTNKVSASAHARTTSGTITSSDKKMAM</sequence>
<keyword evidence="1" id="KW-0106">Calcium</keyword>
<dbReference type="Pfam" id="PF13516">
    <property type="entry name" value="LRR_6"/>
    <property type="match status" value="4"/>
</dbReference>
<comment type="caution">
    <text evidence="4">The sequence shown here is derived from an EMBL/GenBank/DDBJ whole genome shotgun (WGS) entry which is preliminary data.</text>
</comment>
<feature type="domain" description="EF-hand" evidence="3">
    <location>
        <begin position="501"/>
        <end position="536"/>
    </location>
</feature>
<feature type="region of interest" description="Disordered" evidence="2">
    <location>
        <begin position="88"/>
        <end position="122"/>
    </location>
</feature>
<dbReference type="PANTHER" id="PTHR24114:SF2">
    <property type="entry name" value="F-BOX DOMAIN-CONTAINING PROTEIN-RELATED"/>
    <property type="match status" value="1"/>
</dbReference>
<dbReference type="InterPro" id="IPR001611">
    <property type="entry name" value="Leu-rich_rpt"/>
</dbReference>
<protein>
    <recommendedName>
        <fullName evidence="3">EF-hand domain-containing protein</fullName>
    </recommendedName>
</protein>
<gene>
    <name evidence="4" type="ORF">KP79_PYT12778</name>
</gene>
<keyword evidence="5" id="KW-1185">Reference proteome</keyword>
<dbReference type="SUPFAM" id="SSF47473">
    <property type="entry name" value="EF-hand"/>
    <property type="match status" value="1"/>
</dbReference>
<dbReference type="PROSITE" id="PS50222">
    <property type="entry name" value="EF_HAND_2"/>
    <property type="match status" value="2"/>
</dbReference>
<evidence type="ECO:0000313" key="5">
    <source>
        <dbReference type="Proteomes" id="UP000242188"/>
    </source>
</evidence>
<feature type="region of interest" description="Disordered" evidence="2">
    <location>
        <begin position="566"/>
        <end position="594"/>
    </location>
</feature>
<accession>A0A210QD03</accession>
<dbReference type="Proteomes" id="UP000242188">
    <property type="component" value="Unassembled WGS sequence"/>
</dbReference>
<dbReference type="SMART" id="SM00054">
    <property type="entry name" value="EFh"/>
    <property type="match status" value="2"/>
</dbReference>
<dbReference type="InterPro" id="IPR002048">
    <property type="entry name" value="EF_hand_dom"/>
</dbReference>
<proteinExistence type="predicted"/>
<feature type="compositionally biased region" description="Polar residues" evidence="2">
    <location>
        <begin position="566"/>
        <end position="587"/>
    </location>
</feature>
<evidence type="ECO:0000259" key="3">
    <source>
        <dbReference type="PROSITE" id="PS50222"/>
    </source>
</evidence>
<feature type="compositionally biased region" description="Basic and acidic residues" evidence="2">
    <location>
        <begin position="41"/>
        <end position="54"/>
    </location>
</feature>
<name>A0A210QD03_MIZYE</name>
<dbReference type="Gene3D" id="1.10.238.10">
    <property type="entry name" value="EF-hand"/>
    <property type="match status" value="1"/>
</dbReference>
<reference evidence="4 5" key="1">
    <citation type="journal article" date="2017" name="Nat. Ecol. Evol.">
        <title>Scallop genome provides insights into evolution of bilaterian karyotype and development.</title>
        <authorList>
            <person name="Wang S."/>
            <person name="Zhang J."/>
            <person name="Jiao W."/>
            <person name="Li J."/>
            <person name="Xun X."/>
            <person name="Sun Y."/>
            <person name="Guo X."/>
            <person name="Huan P."/>
            <person name="Dong B."/>
            <person name="Zhang L."/>
            <person name="Hu X."/>
            <person name="Sun X."/>
            <person name="Wang J."/>
            <person name="Zhao C."/>
            <person name="Wang Y."/>
            <person name="Wang D."/>
            <person name="Huang X."/>
            <person name="Wang R."/>
            <person name="Lv J."/>
            <person name="Li Y."/>
            <person name="Zhang Z."/>
            <person name="Liu B."/>
            <person name="Lu W."/>
            <person name="Hui Y."/>
            <person name="Liang J."/>
            <person name="Zhou Z."/>
            <person name="Hou R."/>
            <person name="Li X."/>
            <person name="Liu Y."/>
            <person name="Li H."/>
            <person name="Ning X."/>
            <person name="Lin Y."/>
            <person name="Zhao L."/>
            <person name="Xing Q."/>
            <person name="Dou J."/>
            <person name="Li Y."/>
            <person name="Mao J."/>
            <person name="Guo H."/>
            <person name="Dou H."/>
            <person name="Li T."/>
            <person name="Mu C."/>
            <person name="Jiang W."/>
            <person name="Fu Q."/>
            <person name="Fu X."/>
            <person name="Miao Y."/>
            <person name="Liu J."/>
            <person name="Yu Q."/>
            <person name="Li R."/>
            <person name="Liao H."/>
            <person name="Li X."/>
            <person name="Kong Y."/>
            <person name="Jiang Z."/>
            <person name="Chourrout D."/>
            <person name="Li R."/>
            <person name="Bao Z."/>
        </authorList>
    </citation>
    <scope>NUCLEOTIDE SEQUENCE [LARGE SCALE GENOMIC DNA]</scope>
    <source>
        <strain evidence="4 5">PY_sf001</strain>
    </source>
</reference>